<dbReference type="SUPFAM" id="SSF48452">
    <property type="entry name" value="TPR-like"/>
    <property type="match status" value="1"/>
</dbReference>
<dbReference type="InterPro" id="IPR001296">
    <property type="entry name" value="Glyco_trans_1"/>
</dbReference>
<evidence type="ECO:0000313" key="5">
    <source>
        <dbReference type="Proteomes" id="UP000677537"/>
    </source>
</evidence>
<evidence type="ECO:0000256" key="1">
    <source>
        <dbReference type="PROSITE-ProRule" id="PRU00339"/>
    </source>
</evidence>
<dbReference type="SMART" id="SM00028">
    <property type="entry name" value="TPR"/>
    <property type="match status" value="3"/>
</dbReference>
<organism evidence="4 5">
    <name type="scientific">Roseomonas indoligenes</name>
    <dbReference type="NCBI Taxonomy" id="2820811"/>
    <lineage>
        <taxon>Bacteria</taxon>
        <taxon>Pseudomonadati</taxon>
        <taxon>Pseudomonadota</taxon>
        <taxon>Alphaproteobacteria</taxon>
        <taxon>Acetobacterales</taxon>
        <taxon>Roseomonadaceae</taxon>
        <taxon>Roseomonas</taxon>
    </lineage>
</organism>
<dbReference type="Proteomes" id="UP000677537">
    <property type="component" value="Unassembled WGS sequence"/>
</dbReference>
<dbReference type="Gene3D" id="3.40.50.2000">
    <property type="entry name" value="Glycogen Phosphorylase B"/>
    <property type="match status" value="1"/>
</dbReference>
<dbReference type="Pfam" id="PF00534">
    <property type="entry name" value="Glycos_transf_1"/>
    <property type="match status" value="1"/>
</dbReference>
<keyword evidence="5" id="KW-1185">Reference proteome</keyword>
<evidence type="ECO:0000313" key="4">
    <source>
        <dbReference type="EMBL" id="MBP0491381.1"/>
    </source>
</evidence>
<sequence length="731" mass="77982">MPEKRGEGAGDAGALLARGDAARDSRRWAEAAEAYGAYLRLRPEDRGILVQRGHCLKEDGDPGGALDLYRRAEAMEPGDPDIHLQIGHALKLLGRREAAAEAYGRALLLDPHQTAAWTEWRTALSHLPAPRAGGPVLDLSDLVSWFFHRRAPSGIQRVQAEVASALAGQATLCAMHPEEDGWRVLPTPLFRRLHDLSRSGADAEEPAWRDTLAVLAEWRRTGPALKPGPGTLILMPGTAWWLPRYATALRAARAAGARHVPLLHDCGPLVLPDLAGPAVRAEFGRWFSTLPVLADGVLAVSHATAAEYRRLMARHLPDWPAPPVLVVTPDGYDPALEEPEEAPATTQAPARRLGRLPILREAPRPVAAPRGAAHPDLPDEPFVLLVSSLEPRKGHLLALAAWRMLLDRRGPAGTPRLVFAGRRAEGDEPVFAALAADPALAERVTPLHDLDDAALGRLYRGCLFTLYPSRHEGWGLPVSESLLHRRVPVVSEIPSLMESGRNGAVFFTPGSADDLATVVEGLLADPARLAAAAARIPSHGGLRPWAEIAEEMLAGARRLSREPQDPAPPLPLAYAIRLGHAGSPGPHAGLARAAAVPEGGGWLPPEEWGAWTRPGRAALAVPAPFEGPARVVVSLRSPPGAEGVVRVTLGRKGAAAVMVERRAEREGEVALEIGPGDPALQVVLESIPGGELEDGTRVGTGVVSVALMRAGEPGDRVAYLENRLLVPALLL</sequence>
<dbReference type="AlphaFoldDB" id="A0A940S2Q4"/>
<reference evidence="4" key="1">
    <citation type="submission" date="2021-03" db="EMBL/GenBank/DDBJ databases">
        <authorList>
            <person name="So Y."/>
        </authorList>
    </citation>
    <scope>NUCLEOTIDE SEQUENCE</scope>
    <source>
        <strain evidence="4">SG15</strain>
    </source>
</reference>
<proteinExistence type="predicted"/>
<comment type="caution">
    <text evidence="4">The sequence shown here is derived from an EMBL/GenBank/DDBJ whole genome shotgun (WGS) entry which is preliminary data.</text>
</comment>
<dbReference type="PANTHER" id="PTHR46401:SF8">
    <property type="entry name" value="BLL6006 PROTEIN"/>
    <property type="match status" value="1"/>
</dbReference>
<dbReference type="Pfam" id="PF14559">
    <property type="entry name" value="TPR_19"/>
    <property type="match status" value="1"/>
</dbReference>
<dbReference type="InterPro" id="IPR019734">
    <property type="entry name" value="TPR_rpt"/>
</dbReference>
<dbReference type="GO" id="GO:0016757">
    <property type="term" value="F:glycosyltransferase activity"/>
    <property type="evidence" value="ECO:0007669"/>
    <property type="project" value="InterPro"/>
</dbReference>
<protein>
    <submittedName>
        <fullName evidence="4">Glycosyltransferase family protein</fullName>
    </submittedName>
</protein>
<dbReference type="Gene3D" id="1.25.40.10">
    <property type="entry name" value="Tetratricopeptide repeat domain"/>
    <property type="match status" value="1"/>
</dbReference>
<evidence type="ECO:0000259" key="3">
    <source>
        <dbReference type="Pfam" id="PF00534"/>
    </source>
</evidence>
<feature type="repeat" description="TPR" evidence="1">
    <location>
        <begin position="80"/>
        <end position="113"/>
    </location>
</feature>
<dbReference type="InterPro" id="IPR011990">
    <property type="entry name" value="TPR-like_helical_dom_sf"/>
</dbReference>
<name>A0A940S2Q4_9PROT</name>
<evidence type="ECO:0000256" key="2">
    <source>
        <dbReference type="SAM" id="MobiDB-lite"/>
    </source>
</evidence>
<feature type="compositionally biased region" description="Low complexity" evidence="2">
    <location>
        <begin position="342"/>
        <end position="351"/>
    </location>
</feature>
<feature type="region of interest" description="Disordered" evidence="2">
    <location>
        <begin position="333"/>
        <end position="355"/>
    </location>
</feature>
<dbReference type="SUPFAM" id="SSF53756">
    <property type="entry name" value="UDP-Glycosyltransferase/glycogen phosphorylase"/>
    <property type="match status" value="1"/>
</dbReference>
<feature type="domain" description="Glycosyl transferase family 1" evidence="3">
    <location>
        <begin position="378"/>
        <end position="528"/>
    </location>
</feature>
<gene>
    <name evidence="4" type="ORF">J5Y10_01165</name>
</gene>
<dbReference type="EMBL" id="JAGIZA010000001">
    <property type="protein sequence ID" value="MBP0491381.1"/>
    <property type="molecule type" value="Genomic_DNA"/>
</dbReference>
<accession>A0A940S2Q4</accession>
<dbReference type="PANTHER" id="PTHR46401">
    <property type="entry name" value="GLYCOSYLTRANSFERASE WBBK-RELATED"/>
    <property type="match status" value="1"/>
</dbReference>
<dbReference type="PROSITE" id="PS50005">
    <property type="entry name" value="TPR"/>
    <property type="match status" value="1"/>
</dbReference>
<dbReference type="RefSeq" id="WP_209369848.1">
    <property type="nucleotide sequence ID" value="NZ_JAGIZA010000001.1"/>
</dbReference>
<keyword evidence="1" id="KW-0802">TPR repeat</keyword>